<evidence type="ECO:0000313" key="2">
    <source>
        <dbReference type="EMBL" id="TDF91554.1"/>
    </source>
</evidence>
<evidence type="ECO:0008006" key="4">
    <source>
        <dbReference type="Google" id="ProtNLM"/>
    </source>
</evidence>
<organism evidence="2 3">
    <name type="scientific">Arthrobacter terricola</name>
    <dbReference type="NCBI Taxonomy" id="2547396"/>
    <lineage>
        <taxon>Bacteria</taxon>
        <taxon>Bacillati</taxon>
        <taxon>Actinomycetota</taxon>
        <taxon>Actinomycetes</taxon>
        <taxon>Micrococcales</taxon>
        <taxon>Micrococcaceae</taxon>
        <taxon>Arthrobacter</taxon>
    </lineage>
</organism>
<feature type="signal peptide" evidence="1">
    <location>
        <begin position="1"/>
        <end position="27"/>
    </location>
</feature>
<protein>
    <recommendedName>
        <fullName evidence="4">PknH-like extracellular domain-containing protein</fullName>
    </recommendedName>
</protein>
<gene>
    <name evidence="2" type="ORF">E1809_20730</name>
</gene>
<dbReference type="EMBL" id="SMRU01000029">
    <property type="protein sequence ID" value="TDF91554.1"/>
    <property type="molecule type" value="Genomic_DNA"/>
</dbReference>
<keyword evidence="1" id="KW-0732">Signal</keyword>
<proteinExistence type="predicted"/>
<sequence length="257" mass="26237">MRFPRRVGIPALAAGVLILPMTGCAGAAAPGAVPTDAWTISPGPTAGATPAAVYSVARLRALVGSVRAVDGLAASVVDDSQLKMIQGIQSLGSSMVTTEPAECLDLLRAGSFSDDRIPTAAALLGPPAGRSTITASSDDSGLYWQGMYNLDRVRARCSPSTLIFDGQSARYELSPVLADLHGRKATANVQTITDQNGPHYTLAMVAMTGNLFVTGSKTIPAARPTDAEVKELSGYINAVIDGAGTAIPPAAATGTNA</sequence>
<keyword evidence="3" id="KW-1185">Reference proteome</keyword>
<feature type="chain" id="PRO_5020787678" description="PknH-like extracellular domain-containing protein" evidence="1">
    <location>
        <begin position="28"/>
        <end position="257"/>
    </location>
</feature>
<dbReference type="AlphaFoldDB" id="A0A4V2ZS57"/>
<dbReference type="Proteomes" id="UP000295511">
    <property type="component" value="Unassembled WGS sequence"/>
</dbReference>
<name>A0A4V2ZS57_9MICC</name>
<reference evidence="2 3" key="1">
    <citation type="submission" date="2019-03" db="EMBL/GenBank/DDBJ databases">
        <title>Whole genome sequence of Arthrobacter sp JH1-1.</title>
        <authorList>
            <person name="Trinh H.N."/>
        </authorList>
    </citation>
    <scope>NUCLEOTIDE SEQUENCE [LARGE SCALE GENOMIC DNA]</scope>
    <source>
        <strain evidence="2 3">JH1-1</strain>
    </source>
</reference>
<evidence type="ECO:0000313" key="3">
    <source>
        <dbReference type="Proteomes" id="UP000295511"/>
    </source>
</evidence>
<comment type="caution">
    <text evidence="2">The sequence shown here is derived from an EMBL/GenBank/DDBJ whole genome shotgun (WGS) entry which is preliminary data.</text>
</comment>
<accession>A0A4V2ZS57</accession>
<evidence type="ECO:0000256" key="1">
    <source>
        <dbReference type="SAM" id="SignalP"/>
    </source>
</evidence>